<evidence type="ECO:0000256" key="1">
    <source>
        <dbReference type="ARBA" id="ARBA00010231"/>
    </source>
</evidence>
<dbReference type="SUPFAM" id="SSF55957">
    <property type="entry name" value="Phosphoglucomutase, C-terminal domain"/>
    <property type="match status" value="1"/>
</dbReference>
<organism evidence="9 10">
    <name type="scientific">Mogibacterium kristiansenii</name>
    <dbReference type="NCBI Taxonomy" id="2606708"/>
    <lineage>
        <taxon>Bacteria</taxon>
        <taxon>Bacillati</taxon>
        <taxon>Bacillota</taxon>
        <taxon>Clostridia</taxon>
        <taxon>Peptostreptococcales</taxon>
        <taxon>Anaerovoracaceae</taxon>
        <taxon>Mogibacterium</taxon>
    </lineage>
</organism>
<gene>
    <name evidence="9" type="ORF">FYJ65_05065</name>
</gene>
<dbReference type="InterPro" id="IPR005845">
    <property type="entry name" value="A-D-PHexomutase_a/b/a-II"/>
</dbReference>
<dbReference type="InterPro" id="IPR005846">
    <property type="entry name" value="A-D-PHexomutase_a/b/a-III"/>
</dbReference>
<dbReference type="GO" id="GO:0008973">
    <property type="term" value="F:phosphopentomutase activity"/>
    <property type="evidence" value="ECO:0007669"/>
    <property type="project" value="TreeGrafter"/>
</dbReference>
<sequence length="575" mass="64272">MNYLDNYYRWLESDAVDEDTKKELREIQGNPEEIESRFTSMLEFGTAGLRGVMQAGLNGMNVYTVRHATQAFANIIRNCGESIGDGVTIAHDCRNNSRVFACEAASVLMANGIHVNLFEDLRPTPELSFAIRETDSIAGINITASHNTKEFNGYKAYWADGAQMPPEHAEKVSQEMARIDIFDDIQLIDLEEAASGGLLTIIGAEMDEKYMSAVLAQSVGREFVAAAPDDFEIVFTPFHGAGYRLVPEVLHRIGMKHIIPVPEQMVVDGNFPTVASPNPENVEGFKMAIALAKEKDSELIIGTDPDADRCGVVVRNGEEYQALTGNQIGVLLLDYLITVRKAKGILPENAAAVKSIVTTPMANRICEMNDVSIHEVFTGFKFIGEKIKEFRETGEYNFIFGFEESIGFLAGTYARDKDAVVASMLVAEMACYYRNRNMNLVQALQALYEKYGFYREHTSSVQYEGFDAGEKMRARMDRIREEVPTEIGLPVLRIRDYEKQEILDRATGERVSTGMEPSNVLYYELADRCNLAVRPSGTEPKIKIYVMAQGDSMEKAEANLRCIEDGIMEMLKREN</sequence>
<dbReference type="Pfam" id="PF02879">
    <property type="entry name" value="PGM_PMM_II"/>
    <property type="match status" value="1"/>
</dbReference>
<dbReference type="GO" id="GO:0006166">
    <property type="term" value="P:purine ribonucleoside salvage"/>
    <property type="evidence" value="ECO:0007669"/>
    <property type="project" value="TreeGrafter"/>
</dbReference>
<dbReference type="InterPro" id="IPR016055">
    <property type="entry name" value="A-D-PHexomutase_a/b/a-I/II/III"/>
</dbReference>
<dbReference type="Gene3D" id="3.30.310.50">
    <property type="entry name" value="Alpha-D-phosphohexomutase, C-terminal domain"/>
    <property type="match status" value="1"/>
</dbReference>
<name>A0A6N7XKX3_9FIRM</name>
<dbReference type="InterPro" id="IPR036900">
    <property type="entry name" value="A-D-PHexomutase_C_sf"/>
</dbReference>
<reference evidence="9 10" key="1">
    <citation type="submission" date="2019-08" db="EMBL/GenBank/DDBJ databases">
        <title>In-depth cultivation of the pig gut microbiome towards novel bacterial diversity and tailored functional studies.</title>
        <authorList>
            <person name="Wylensek D."/>
            <person name="Hitch T.C.A."/>
            <person name="Clavel T."/>
        </authorList>
    </citation>
    <scope>NUCLEOTIDE SEQUENCE [LARGE SCALE GENOMIC DNA]</scope>
    <source>
        <strain evidence="9 10">WCA-MUC-591-APC-4B</strain>
    </source>
</reference>
<feature type="domain" description="Alpha-D-phosphohexomutase alpha/beta/alpha" evidence="7">
    <location>
        <begin position="209"/>
        <end position="316"/>
    </location>
</feature>
<keyword evidence="2" id="KW-0597">Phosphoprotein</keyword>
<dbReference type="SUPFAM" id="SSF53738">
    <property type="entry name" value="Phosphoglucomutase, first 3 domains"/>
    <property type="match status" value="3"/>
</dbReference>
<dbReference type="EMBL" id="VUNA01000008">
    <property type="protein sequence ID" value="MST70715.1"/>
    <property type="molecule type" value="Genomic_DNA"/>
</dbReference>
<keyword evidence="3" id="KW-0479">Metal-binding</keyword>
<dbReference type="InterPro" id="IPR005844">
    <property type="entry name" value="A-D-PHexomutase_a/b/a-I"/>
</dbReference>
<dbReference type="PANTHER" id="PTHR45745">
    <property type="entry name" value="PHOSPHOMANNOMUTASE 45A"/>
    <property type="match status" value="1"/>
</dbReference>
<dbReference type="RefSeq" id="WP_154554278.1">
    <property type="nucleotide sequence ID" value="NZ_VUNA01000008.1"/>
</dbReference>
<feature type="domain" description="Alpha-D-phosphohexomutase alpha/beta/alpha" evidence="8">
    <location>
        <begin position="325"/>
        <end position="451"/>
    </location>
</feature>
<evidence type="ECO:0000256" key="4">
    <source>
        <dbReference type="ARBA" id="ARBA00022842"/>
    </source>
</evidence>
<proteinExistence type="inferred from homology"/>
<dbReference type="GO" id="GO:0046872">
    <property type="term" value="F:metal ion binding"/>
    <property type="evidence" value="ECO:0007669"/>
    <property type="project" value="UniProtKB-KW"/>
</dbReference>
<protein>
    <submittedName>
        <fullName evidence="9">Phospho-sugar mutase</fullName>
    </submittedName>
</protein>
<comment type="similarity">
    <text evidence="1">Belongs to the phosphohexose mutase family.</text>
</comment>
<evidence type="ECO:0000256" key="3">
    <source>
        <dbReference type="ARBA" id="ARBA00022723"/>
    </source>
</evidence>
<evidence type="ECO:0000259" key="8">
    <source>
        <dbReference type="Pfam" id="PF02880"/>
    </source>
</evidence>
<dbReference type="Pfam" id="PF02878">
    <property type="entry name" value="PGM_PMM_I"/>
    <property type="match status" value="1"/>
</dbReference>
<dbReference type="PANTHER" id="PTHR45745:SF1">
    <property type="entry name" value="PHOSPHOGLUCOMUTASE 2B-RELATED"/>
    <property type="match status" value="1"/>
</dbReference>
<dbReference type="Proteomes" id="UP000469424">
    <property type="component" value="Unassembled WGS sequence"/>
</dbReference>
<evidence type="ECO:0000313" key="10">
    <source>
        <dbReference type="Proteomes" id="UP000469424"/>
    </source>
</evidence>
<keyword evidence="5" id="KW-0413">Isomerase</keyword>
<accession>A0A6N7XKX3</accession>
<evidence type="ECO:0000259" key="6">
    <source>
        <dbReference type="Pfam" id="PF02878"/>
    </source>
</evidence>
<evidence type="ECO:0000256" key="2">
    <source>
        <dbReference type="ARBA" id="ARBA00022553"/>
    </source>
</evidence>
<dbReference type="CDD" id="cd05799">
    <property type="entry name" value="PGM2"/>
    <property type="match status" value="1"/>
</dbReference>
<feature type="domain" description="Alpha-D-phosphohexomutase alpha/beta/alpha" evidence="6">
    <location>
        <begin position="42"/>
        <end position="179"/>
    </location>
</feature>
<evidence type="ECO:0000259" key="7">
    <source>
        <dbReference type="Pfam" id="PF02879"/>
    </source>
</evidence>
<keyword evidence="10" id="KW-1185">Reference proteome</keyword>
<dbReference type="AlphaFoldDB" id="A0A6N7XKX3"/>
<dbReference type="GO" id="GO:0005975">
    <property type="term" value="P:carbohydrate metabolic process"/>
    <property type="evidence" value="ECO:0007669"/>
    <property type="project" value="InterPro"/>
</dbReference>
<evidence type="ECO:0000256" key="5">
    <source>
        <dbReference type="ARBA" id="ARBA00023235"/>
    </source>
</evidence>
<comment type="caution">
    <text evidence="9">The sequence shown here is derived from an EMBL/GenBank/DDBJ whole genome shotgun (WGS) entry which is preliminary data.</text>
</comment>
<keyword evidence="4" id="KW-0460">Magnesium</keyword>
<dbReference type="Pfam" id="PF02880">
    <property type="entry name" value="PGM_PMM_III"/>
    <property type="match status" value="1"/>
</dbReference>
<dbReference type="Gene3D" id="3.40.120.10">
    <property type="entry name" value="Alpha-D-Glucose-1,6-Bisphosphate, subunit A, domain 3"/>
    <property type="match status" value="3"/>
</dbReference>
<evidence type="ECO:0000313" key="9">
    <source>
        <dbReference type="EMBL" id="MST70715.1"/>
    </source>
</evidence>